<dbReference type="Pfam" id="PF00441">
    <property type="entry name" value="Acyl-CoA_dh_1"/>
    <property type="match status" value="1"/>
</dbReference>
<dbReference type="Gene3D" id="1.20.140.10">
    <property type="entry name" value="Butyryl-CoA Dehydrogenase, subunit A, domain 3"/>
    <property type="match status" value="1"/>
</dbReference>
<evidence type="ECO:0000259" key="7">
    <source>
        <dbReference type="Pfam" id="PF02771"/>
    </source>
</evidence>
<keyword evidence="3" id="KW-0285">Flavoprotein</keyword>
<dbReference type="Pfam" id="PF02771">
    <property type="entry name" value="Acyl-CoA_dh_N"/>
    <property type="match status" value="1"/>
</dbReference>
<keyword evidence="4" id="KW-0274">FAD</keyword>
<evidence type="ECO:0000313" key="9">
    <source>
        <dbReference type="Proteomes" id="UP000570166"/>
    </source>
</evidence>
<dbReference type="InterPro" id="IPR013786">
    <property type="entry name" value="AcylCoA_DH/ox_N"/>
</dbReference>
<evidence type="ECO:0000256" key="3">
    <source>
        <dbReference type="ARBA" id="ARBA00022630"/>
    </source>
</evidence>
<dbReference type="CDD" id="cd00567">
    <property type="entry name" value="ACAD"/>
    <property type="match status" value="1"/>
</dbReference>
<dbReference type="InterPro" id="IPR037069">
    <property type="entry name" value="AcylCoA_DH/ox_N_sf"/>
</dbReference>
<keyword evidence="5" id="KW-0560">Oxidoreductase</keyword>
<dbReference type="Gene3D" id="1.10.540.10">
    <property type="entry name" value="Acyl-CoA dehydrogenase/oxidase, N-terminal domain"/>
    <property type="match status" value="1"/>
</dbReference>
<accession>A0A838L491</accession>
<dbReference type="RefSeq" id="WP_160363648.1">
    <property type="nucleotide sequence ID" value="NZ_JACEIB010000003.1"/>
</dbReference>
<name>A0A838L491_9SPHN</name>
<keyword evidence="9" id="KW-1185">Reference proteome</keyword>
<evidence type="ECO:0000256" key="5">
    <source>
        <dbReference type="ARBA" id="ARBA00023002"/>
    </source>
</evidence>
<dbReference type="PANTHER" id="PTHR43884:SF20">
    <property type="entry name" value="ACYL-COA DEHYDROGENASE FADE28"/>
    <property type="match status" value="1"/>
</dbReference>
<dbReference type="GO" id="GO:0003995">
    <property type="term" value="F:acyl-CoA dehydrogenase activity"/>
    <property type="evidence" value="ECO:0007669"/>
    <property type="project" value="TreeGrafter"/>
</dbReference>
<evidence type="ECO:0000256" key="2">
    <source>
        <dbReference type="ARBA" id="ARBA00009347"/>
    </source>
</evidence>
<dbReference type="EMBL" id="JACEIB010000003">
    <property type="protein sequence ID" value="MBA2933857.1"/>
    <property type="molecule type" value="Genomic_DNA"/>
</dbReference>
<proteinExistence type="inferred from homology"/>
<dbReference type="InterPro" id="IPR009100">
    <property type="entry name" value="AcylCoA_DH/oxidase_NM_dom_sf"/>
</dbReference>
<organism evidence="8 9">
    <name type="scientific">Sphingomonas chungangi</name>
    <dbReference type="NCBI Taxonomy" id="2683589"/>
    <lineage>
        <taxon>Bacteria</taxon>
        <taxon>Pseudomonadati</taxon>
        <taxon>Pseudomonadota</taxon>
        <taxon>Alphaproteobacteria</taxon>
        <taxon>Sphingomonadales</taxon>
        <taxon>Sphingomonadaceae</taxon>
        <taxon>Sphingomonas</taxon>
    </lineage>
</organism>
<dbReference type="Proteomes" id="UP000570166">
    <property type="component" value="Unassembled WGS sequence"/>
</dbReference>
<protein>
    <submittedName>
        <fullName evidence="8">Acyl-CoA dehydrogenase</fullName>
    </submittedName>
</protein>
<evidence type="ECO:0000259" key="6">
    <source>
        <dbReference type="Pfam" id="PF00441"/>
    </source>
</evidence>
<reference evidence="8 9" key="1">
    <citation type="submission" date="2020-07" db="EMBL/GenBank/DDBJ databases">
        <authorList>
            <person name="Sun Q."/>
        </authorList>
    </citation>
    <scope>NUCLEOTIDE SEQUENCE [LARGE SCALE GENOMIC DNA]</scope>
    <source>
        <strain evidence="8 9">CGMCC 1.13654</strain>
    </source>
</reference>
<evidence type="ECO:0000313" key="8">
    <source>
        <dbReference type="EMBL" id="MBA2933857.1"/>
    </source>
</evidence>
<feature type="domain" description="Acyl-CoA dehydrogenase/oxidase C-terminal" evidence="6">
    <location>
        <begin position="214"/>
        <end position="341"/>
    </location>
</feature>
<evidence type="ECO:0000256" key="4">
    <source>
        <dbReference type="ARBA" id="ARBA00022827"/>
    </source>
</evidence>
<sequence>MSGAVTGADDLAMLRDAARQWVGDAGPVEPDPRTARSGIGARWEAIAGLGWAGACVAEASGGLGFGPAATGALLEALGGTLSTTPLLSTGLIAAQALADRRDLASAIAAGEWVVAFAIDEGPRHGAPIATRAERDDAGWRLTGAKRFVLDAPRANRLLVTAQTADGRDLFLVDAAATTIAALDMIDGREIGDVAFDCAPGVPLGVGVEGIDRLCDLARTGLASEMLGAADGALRTTVDYLKLREQFGRPIGSFQALQHRAAQALCEIELARSSVAAAWTAAEHGTPDFPALAALAKYVAGEAIHRVSSEMVQMHGGIGMTAEHPAGRTLKWARVSETLFGNAAWCAERYATLRGF</sequence>
<gene>
    <name evidence="8" type="ORF">HZF05_07050</name>
</gene>
<dbReference type="Gene3D" id="2.40.110.10">
    <property type="entry name" value="Butyryl-CoA Dehydrogenase, subunit A, domain 2"/>
    <property type="match status" value="1"/>
</dbReference>
<dbReference type="SUPFAM" id="SSF47203">
    <property type="entry name" value="Acyl-CoA dehydrogenase C-terminal domain-like"/>
    <property type="match status" value="1"/>
</dbReference>
<dbReference type="InterPro" id="IPR046373">
    <property type="entry name" value="Acyl-CoA_Oxase/DH_mid-dom_sf"/>
</dbReference>
<evidence type="ECO:0000256" key="1">
    <source>
        <dbReference type="ARBA" id="ARBA00001974"/>
    </source>
</evidence>
<dbReference type="PANTHER" id="PTHR43884">
    <property type="entry name" value="ACYL-COA DEHYDROGENASE"/>
    <property type="match status" value="1"/>
</dbReference>
<dbReference type="GO" id="GO:0050660">
    <property type="term" value="F:flavin adenine dinucleotide binding"/>
    <property type="evidence" value="ECO:0007669"/>
    <property type="project" value="InterPro"/>
</dbReference>
<comment type="caution">
    <text evidence="8">The sequence shown here is derived from an EMBL/GenBank/DDBJ whole genome shotgun (WGS) entry which is preliminary data.</text>
</comment>
<dbReference type="InterPro" id="IPR009075">
    <property type="entry name" value="AcylCo_DH/oxidase_C"/>
</dbReference>
<feature type="domain" description="Acyl-CoA dehydrogenase/oxidase N-terminal" evidence="7">
    <location>
        <begin position="10"/>
        <end position="92"/>
    </location>
</feature>
<dbReference type="AlphaFoldDB" id="A0A838L491"/>
<comment type="cofactor">
    <cofactor evidence="1">
        <name>FAD</name>
        <dbReference type="ChEBI" id="CHEBI:57692"/>
    </cofactor>
</comment>
<dbReference type="SUPFAM" id="SSF56645">
    <property type="entry name" value="Acyl-CoA dehydrogenase NM domain-like"/>
    <property type="match status" value="1"/>
</dbReference>
<dbReference type="InterPro" id="IPR036250">
    <property type="entry name" value="AcylCo_DH-like_C"/>
</dbReference>
<comment type="similarity">
    <text evidence="2">Belongs to the acyl-CoA dehydrogenase family.</text>
</comment>